<feature type="transmembrane region" description="Helical" evidence="1">
    <location>
        <begin position="313"/>
        <end position="332"/>
    </location>
</feature>
<evidence type="ECO:0000313" key="2">
    <source>
        <dbReference type="EMBL" id="MDJ1158211.1"/>
    </source>
</evidence>
<feature type="transmembrane region" description="Helical" evidence="1">
    <location>
        <begin position="43"/>
        <end position="62"/>
    </location>
</feature>
<comment type="caution">
    <text evidence="2">The sequence shown here is derived from an EMBL/GenBank/DDBJ whole genome shotgun (WGS) entry which is preliminary data.</text>
</comment>
<keyword evidence="1" id="KW-0472">Membrane</keyword>
<dbReference type="Proteomes" id="UP001321492">
    <property type="component" value="Unassembled WGS sequence"/>
</dbReference>
<sequence>MRGPAAAAIAPHRLFFSLALAQGALSILLWTFASPPPDGPFWHAHEMVFGYGLAVVAGFLLTKTGSAGLLALAAAWAAARLAALVPNAPALLRDALAFTSTAAIAGTAAQTFLRGAKRGGNLVFPALMLFLPVGEGAFLAGEAGLWPGGERAGAWFGLGLIVMLIAAMGGRIAGAAVSGASQRRGGPRLAPDGRRERLTLAALAGGFAATGLDAPALFAAGLLVVGGVLLLLRVTARGPGLRPSPADVRAVVAGQVWLGLGCLATGLASLLPLPLPPAAAFHLATIGGIGGTTLVMMLRTVAQRERAHVPPAVFAAVAALVGAAALLRALGFPAPGGAYAAAALVWTAAFGIVALAVFCLRSR</sequence>
<feature type="transmembrane region" description="Helical" evidence="1">
    <location>
        <begin position="122"/>
        <end position="140"/>
    </location>
</feature>
<dbReference type="RefSeq" id="WP_283740209.1">
    <property type="nucleotide sequence ID" value="NZ_JASJEV010000004.1"/>
</dbReference>
<keyword evidence="3" id="KW-1185">Reference proteome</keyword>
<proteinExistence type="predicted"/>
<evidence type="ECO:0000256" key="1">
    <source>
        <dbReference type="SAM" id="Phobius"/>
    </source>
</evidence>
<feature type="transmembrane region" description="Helical" evidence="1">
    <location>
        <begin position="218"/>
        <end position="236"/>
    </location>
</feature>
<organism evidence="2 3">
    <name type="scientific">Chelatococcus albus</name>
    <dbReference type="NCBI Taxonomy" id="3047466"/>
    <lineage>
        <taxon>Bacteria</taxon>
        <taxon>Pseudomonadati</taxon>
        <taxon>Pseudomonadota</taxon>
        <taxon>Alphaproteobacteria</taxon>
        <taxon>Hyphomicrobiales</taxon>
        <taxon>Chelatococcaceae</taxon>
        <taxon>Chelatococcus</taxon>
    </lineage>
</organism>
<feature type="transmembrane region" description="Helical" evidence="1">
    <location>
        <begin position="152"/>
        <end position="174"/>
    </location>
</feature>
<keyword evidence="1" id="KW-0812">Transmembrane</keyword>
<keyword evidence="1" id="KW-1133">Transmembrane helix</keyword>
<accession>A0ABT7AFQ2</accession>
<feature type="transmembrane region" description="Helical" evidence="1">
    <location>
        <begin position="95"/>
        <end position="113"/>
    </location>
</feature>
<name>A0ABT7AFQ2_9HYPH</name>
<reference evidence="2 3" key="1">
    <citation type="submission" date="2023-05" db="EMBL/GenBank/DDBJ databases">
        <title>Chelatococcus sp. nov., a moderately thermophilic bacterium isolated from hot spring microbial mat.</title>
        <authorList>
            <person name="Hu C.-J."/>
            <person name="Li W.-J."/>
        </authorList>
    </citation>
    <scope>NUCLEOTIDE SEQUENCE [LARGE SCALE GENOMIC DNA]</scope>
    <source>
        <strain evidence="2 3">SYSU G07232</strain>
    </source>
</reference>
<feature type="transmembrane region" description="Helical" evidence="1">
    <location>
        <begin position="338"/>
        <end position="360"/>
    </location>
</feature>
<dbReference type="InterPro" id="IPR010266">
    <property type="entry name" value="NnrS"/>
</dbReference>
<gene>
    <name evidence="2" type="ORF">QNA08_08190</name>
</gene>
<protein>
    <submittedName>
        <fullName evidence="2">NnrS family protein</fullName>
    </submittedName>
</protein>
<evidence type="ECO:0000313" key="3">
    <source>
        <dbReference type="Proteomes" id="UP001321492"/>
    </source>
</evidence>
<dbReference type="EMBL" id="JASJEV010000004">
    <property type="protein sequence ID" value="MDJ1158211.1"/>
    <property type="molecule type" value="Genomic_DNA"/>
</dbReference>
<feature type="transmembrane region" description="Helical" evidence="1">
    <location>
        <begin position="279"/>
        <end position="301"/>
    </location>
</feature>
<feature type="transmembrane region" description="Helical" evidence="1">
    <location>
        <begin position="248"/>
        <end position="273"/>
    </location>
</feature>
<dbReference type="Pfam" id="PF05940">
    <property type="entry name" value="NnrS"/>
    <property type="match status" value="1"/>
</dbReference>